<evidence type="ECO:0000256" key="1">
    <source>
        <dbReference type="ARBA" id="ARBA00004123"/>
    </source>
</evidence>
<evidence type="ECO:0000313" key="8">
    <source>
        <dbReference type="EMBL" id="KEH24674.1"/>
    </source>
</evidence>
<accession>A0A072U4K3</accession>
<sequence length="175" mass="19959">MSSSAPSSSNRCCCNCSDVIDPELEELMPNFHPLPVDENPNEEEVDGPVFAQFQNFQNGDHTWMHNISSDAAVGSFLVDFYFIFAGLFAHGIFIRKLQAVQSMYVNQSKIRVVDDETGEEYECEVRDKGNWTEKYVRSGWVDFVREKELKHGDLLFFTIDNPPHKLFVLVIRGGS</sequence>
<evidence type="ECO:0000256" key="5">
    <source>
        <dbReference type="ARBA" id="ARBA00023242"/>
    </source>
</evidence>
<dbReference type="Proteomes" id="UP000002051">
    <property type="component" value="Unassembled WGS sequence"/>
</dbReference>
<dbReference type="PANTHER" id="PTHR34269">
    <property type="entry name" value="TRANSCRIPTION FACTOR B3-DOMAIN FAMILY-RELATED"/>
    <property type="match status" value="1"/>
</dbReference>
<evidence type="ECO:0000313" key="10">
    <source>
        <dbReference type="Proteomes" id="UP000002051"/>
    </source>
</evidence>
<evidence type="ECO:0000256" key="6">
    <source>
        <dbReference type="SAM" id="Phobius"/>
    </source>
</evidence>
<feature type="domain" description="TF-B3" evidence="7">
    <location>
        <begin position="109"/>
        <end position="174"/>
    </location>
</feature>
<evidence type="ECO:0000256" key="2">
    <source>
        <dbReference type="ARBA" id="ARBA00023015"/>
    </source>
</evidence>
<keyword evidence="10" id="KW-1185">Reference proteome</keyword>
<keyword evidence="2" id="KW-0805">Transcription regulation</keyword>
<feature type="transmembrane region" description="Helical" evidence="6">
    <location>
        <begin position="71"/>
        <end position="94"/>
    </location>
</feature>
<dbReference type="EnsemblPlants" id="KEH24674">
    <property type="protein sequence ID" value="KEH24674"/>
    <property type="gene ID" value="MTR_7g117590"/>
</dbReference>
<reference evidence="9" key="3">
    <citation type="submission" date="2015-04" db="UniProtKB">
        <authorList>
            <consortium name="EnsemblPlants"/>
        </authorList>
    </citation>
    <scope>IDENTIFICATION</scope>
    <source>
        <strain evidence="9">cv. Jemalong A17</strain>
    </source>
</reference>
<dbReference type="EMBL" id="CM001223">
    <property type="protein sequence ID" value="KEH24674.1"/>
    <property type="molecule type" value="Genomic_DNA"/>
</dbReference>
<keyword evidence="4" id="KW-0804">Transcription</keyword>
<dbReference type="InterPro" id="IPR015300">
    <property type="entry name" value="DNA-bd_pseudobarrel_sf"/>
</dbReference>
<evidence type="ECO:0000313" key="9">
    <source>
        <dbReference type="EnsemblPlants" id="KEH24674"/>
    </source>
</evidence>
<keyword evidence="6" id="KW-0812">Transmembrane</keyword>
<name>A0A072U4K3_MEDTR</name>
<reference evidence="8 10" key="2">
    <citation type="journal article" date="2014" name="BMC Genomics">
        <title>An improved genome release (version Mt4.0) for the model legume Medicago truncatula.</title>
        <authorList>
            <person name="Tang H."/>
            <person name="Krishnakumar V."/>
            <person name="Bidwell S."/>
            <person name="Rosen B."/>
            <person name="Chan A."/>
            <person name="Zhou S."/>
            <person name="Gentzbittel L."/>
            <person name="Childs K.L."/>
            <person name="Yandell M."/>
            <person name="Gundlach H."/>
            <person name="Mayer K.F."/>
            <person name="Schwartz D.C."/>
            <person name="Town C.D."/>
        </authorList>
    </citation>
    <scope>GENOME REANNOTATION</scope>
    <source>
        <strain evidence="8">A17</strain>
        <strain evidence="9 10">cv. Jemalong A17</strain>
    </source>
</reference>
<dbReference type="PROSITE" id="PS50863">
    <property type="entry name" value="B3"/>
    <property type="match status" value="1"/>
</dbReference>
<keyword evidence="6" id="KW-1133">Transmembrane helix</keyword>
<proteinExistence type="predicted"/>
<evidence type="ECO:0000259" key="7">
    <source>
        <dbReference type="PROSITE" id="PS50863"/>
    </source>
</evidence>
<gene>
    <name evidence="8" type="ordered locus">MTR_7g117590</name>
</gene>
<dbReference type="InterPro" id="IPR051442">
    <property type="entry name" value="B3_domain"/>
</dbReference>
<organism evidence="8 10">
    <name type="scientific">Medicago truncatula</name>
    <name type="common">Barrel medic</name>
    <name type="synonym">Medicago tribuloides</name>
    <dbReference type="NCBI Taxonomy" id="3880"/>
    <lineage>
        <taxon>Eukaryota</taxon>
        <taxon>Viridiplantae</taxon>
        <taxon>Streptophyta</taxon>
        <taxon>Embryophyta</taxon>
        <taxon>Tracheophyta</taxon>
        <taxon>Spermatophyta</taxon>
        <taxon>Magnoliopsida</taxon>
        <taxon>eudicotyledons</taxon>
        <taxon>Gunneridae</taxon>
        <taxon>Pentapetalae</taxon>
        <taxon>rosids</taxon>
        <taxon>fabids</taxon>
        <taxon>Fabales</taxon>
        <taxon>Fabaceae</taxon>
        <taxon>Papilionoideae</taxon>
        <taxon>50 kb inversion clade</taxon>
        <taxon>NPAAA clade</taxon>
        <taxon>Hologalegina</taxon>
        <taxon>IRL clade</taxon>
        <taxon>Trifolieae</taxon>
        <taxon>Medicago</taxon>
    </lineage>
</organism>
<protein>
    <submittedName>
        <fullName evidence="8">B3 DNA-binding domain protein</fullName>
    </submittedName>
</protein>
<dbReference type="SUPFAM" id="SSF101936">
    <property type="entry name" value="DNA-binding pseudobarrel domain"/>
    <property type="match status" value="1"/>
</dbReference>
<evidence type="ECO:0000256" key="3">
    <source>
        <dbReference type="ARBA" id="ARBA00023125"/>
    </source>
</evidence>
<comment type="subcellular location">
    <subcellularLocation>
        <location evidence="1">Nucleus</location>
    </subcellularLocation>
</comment>
<keyword evidence="5" id="KW-0539">Nucleus</keyword>
<reference evidence="8 10" key="1">
    <citation type="journal article" date="2011" name="Nature">
        <title>The Medicago genome provides insight into the evolution of rhizobial symbioses.</title>
        <authorList>
            <person name="Young N.D."/>
            <person name="Debelle F."/>
            <person name="Oldroyd G.E."/>
            <person name="Geurts R."/>
            <person name="Cannon S.B."/>
            <person name="Udvardi M.K."/>
            <person name="Benedito V.A."/>
            <person name="Mayer K.F."/>
            <person name="Gouzy J."/>
            <person name="Schoof H."/>
            <person name="Van de Peer Y."/>
            <person name="Proost S."/>
            <person name="Cook D.R."/>
            <person name="Meyers B.C."/>
            <person name="Spannagl M."/>
            <person name="Cheung F."/>
            <person name="De Mita S."/>
            <person name="Krishnakumar V."/>
            <person name="Gundlach H."/>
            <person name="Zhou S."/>
            <person name="Mudge J."/>
            <person name="Bharti A.K."/>
            <person name="Murray J.D."/>
            <person name="Naoumkina M.A."/>
            <person name="Rosen B."/>
            <person name="Silverstein K.A."/>
            <person name="Tang H."/>
            <person name="Rombauts S."/>
            <person name="Zhao P.X."/>
            <person name="Zhou P."/>
            <person name="Barbe V."/>
            <person name="Bardou P."/>
            <person name="Bechner M."/>
            <person name="Bellec A."/>
            <person name="Berger A."/>
            <person name="Berges H."/>
            <person name="Bidwell S."/>
            <person name="Bisseling T."/>
            <person name="Choisne N."/>
            <person name="Couloux A."/>
            <person name="Denny R."/>
            <person name="Deshpande S."/>
            <person name="Dai X."/>
            <person name="Doyle J.J."/>
            <person name="Dudez A.M."/>
            <person name="Farmer A.D."/>
            <person name="Fouteau S."/>
            <person name="Franken C."/>
            <person name="Gibelin C."/>
            <person name="Gish J."/>
            <person name="Goldstein S."/>
            <person name="Gonzalez A.J."/>
            <person name="Green P.J."/>
            <person name="Hallab A."/>
            <person name="Hartog M."/>
            <person name="Hua A."/>
            <person name="Humphray S.J."/>
            <person name="Jeong D.H."/>
            <person name="Jing Y."/>
            <person name="Jocker A."/>
            <person name="Kenton S.M."/>
            <person name="Kim D.J."/>
            <person name="Klee K."/>
            <person name="Lai H."/>
            <person name="Lang C."/>
            <person name="Lin S."/>
            <person name="Macmil S.L."/>
            <person name="Magdelenat G."/>
            <person name="Matthews L."/>
            <person name="McCorrison J."/>
            <person name="Monaghan E.L."/>
            <person name="Mun J.H."/>
            <person name="Najar F.Z."/>
            <person name="Nicholson C."/>
            <person name="Noirot C."/>
            <person name="O'Bleness M."/>
            <person name="Paule C.R."/>
            <person name="Poulain J."/>
            <person name="Prion F."/>
            <person name="Qin B."/>
            <person name="Qu C."/>
            <person name="Retzel E.F."/>
            <person name="Riddle C."/>
            <person name="Sallet E."/>
            <person name="Samain S."/>
            <person name="Samson N."/>
            <person name="Sanders I."/>
            <person name="Saurat O."/>
            <person name="Scarpelli C."/>
            <person name="Schiex T."/>
            <person name="Segurens B."/>
            <person name="Severin A.J."/>
            <person name="Sherrier D.J."/>
            <person name="Shi R."/>
            <person name="Sims S."/>
            <person name="Singer S.R."/>
            <person name="Sinharoy S."/>
            <person name="Sterck L."/>
            <person name="Viollet A."/>
            <person name="Wang B.B."/>
            <person name="Wang K."/>
            <person name="Wang M."/>
            <person name="Wang X."/>
            <person name="Warfsmann J."/>
            <person name="Weissenbach J."/>
            <person name="White D.D."/>
            <person name="White J.D."/>
            <person name="Wiley G.B."/>
            <person name="Wincker P."/>
            <person name="Xing Y."/>
            <person name="Yang L."/>
            <person name="Yao Z."/>
            <person name="Ying F."/>
            <person name="Zhai J."/>
            <person name="Zhou L."/>
            <person name="Zuber A."/>
            <person name="Denarie J."/>
            <person name="Dixon R.A."/>
            <person name="May G.D."/>
            <person name="Schwartz D.C."/>
            <person name="Rogers J."/>
            <person name="Quetier F."/>
            <person name="Town C.D."/>
            <person name="Roe B.A."/>
        </authorList>
    </citation>
    <scope>NUCLEOTIDE SEQUENCE [LARGE SCALE GENOMIC DNA]</scope>
    <source>
        <strain evidence="8">A17</strain>
        <strain evidence="9 10">cv. Jemalong A17</strain>
    </source>
</reference>
<dbReference type="HOGENOM" id="CLU_1534811_0_0_1"/>
<dbReference type="CDD" id="cd10017">
    <property type="entry name" value="B3_DNA"/>
    <property type="match status" value="1"/>
</dbReference>
<keyword evidence="3 8" id="KW-0238">DNA-binding</keyword>
<evidence type="ECO:0000256" key="4">
    <source>
        <dbReference type="ARBA" id="ARBA00023163"/>
    </source>
</evidence>
<dbReference type="PANTHER" id="PTHR34269:SF11">
    <property type="entry name" value="B3 DOMAIN PROTEIN"/>
    <property type="match status" value="1"/>
</dbReference>
<dbReference type="GO" id="GO:0003677">
    <property type="term" value="F:DNA binding"/>
    <property type="evidence" value="ECO:0007669"/>
    <property type="project" value="UniProtKB-KW"/>
</dbReference>
<dbReference type="GO" id="GO:0005634">
    <property type="term" value="C:nucleus"/>
    <property type="evidence" value="ECO:0007669"/>
    <property type="project" value="UniProtKB-SubCell"/>
</dbReference>
<keyword evidence="6" id="KW-0472">Membrane</keyword>
<dbReference type="AlphaFoldDB" id="A0A072U4K3"/>
<dbReference type="Gene3D" id="2.40.330.10">
    <property type="entry name" value="DNA-binding pseudobarrel domain"/>
    <property type="match status" value="1"/>
</dbReference>
<dbReference type="InterPro" id="IPR003340">
    <property type="entry name" value="B3_DNA-bd"/>
</dbReference>
<dbReference type="Pfam" id="PF02362">
    <property type="entry name" value="B3"/>
    <property type="match status" value="1"/>
</dbReference>